<gene>
    <name evidence="1" type="ORF">PENDEC_c009G05150</name>
</gene>
<proteinExistence type="predicted"/>
<accession>A0A1V6PCT1</accession>
<sequence length="301" mass="34255">MADETNHGRFSEAWITQEQEFIDLFFKPKVPLALHKLPPSKDGFQCTAEGCTAFAGKILHSDDFWPVDNQGAASYTLISPSRNEIVQFRLKPFGEHILSLARNIYGAVRILQDFPKDRFTLQRQLNTPRQALSSDSWTATASTKLKNLASMNRLRQIEPRFAQQAAELTSKLHLLDRLPLVLTHIEFAEAFGMCLFGVYEGFLGEMRDARWRFFDQPAVQDSQEPGNPPRSVRETLQATFWDTFWNAMPPGMTRQDLEEPVMVASDVGIINRYFDKDGDIDTKDKHDLCSVNLATGILLDR</sequence>
<evidence type="ECO:0000313" key="1">
    <source>
        <dbReference type="EMBL" id="OQD74880.1"/>
    </source>
</evidence>
<keyword evidence="2" id="KW-1185">Reference proteome</keyword>
<dbReference type="OrthoDB" id="4540736at2759"/>
<dbReference type="AlphaFoldDB" id="A0A1V6PCT1"/>
<protein>
    <submittedName>
        <fullName evidence="1">Uncharacterized protein</fullName>
    </submittedName>
</protein>
<comment type="caution">
    <text evidence="1">The sequence shown here is derived from an EMBL/GenBank/DDBJ whole genome shotgun (WGS) entry which is preliminary data.</text>
</comment>
<evidence type="ECO:0000313" key="2">
    <source>
        <dbReference type="Proteomes" id="UP000191522"/>
    </source>
</evidence>
<dbReference type="EMBL" id="MDYL01000009">
    <property type="protein sequence ID" value="OQD74880.1"/>
    <property type="molecule type" value="Genomic_DNA"/>
</dbReference>
<organism evidence="1 2">
    <name type="scientific">Penicillium decumbens</name>
    <dbReference type="NCBI Taxonomy" id="69771"/>
    <lineage>
        <taxon>Eukaryota</taxon>
        <taxon>Fungi</taxon>
        <taxon>Dikarya</taxon>
        <taxon>Ascomycota</taxon>
        <taxon>Pezizomycotina</taxon>
        <taxon>Eurotiomycetes</taxon>
        <taxon>Eurotiomycetidae</taxon>
        <taxon>Eurotiales</taxon>
        <taxon>Aspergillaceae</taxon>
        <taxon>Penicillium</taxon>
    </lineage>
</organism>
<dbReference type="Proteomes" id="UP000191522">
    <property type="component" value="Unassembled WGS sequence"/>
</dbReference>
<name>A0A1V6PCT1_PENDC</name>
<reference evidence="2" key="1">
    <citation type="journal article" date="2017" name="Nat. Microbiol.">
        <title>Global analysis of biosynthetic gene clusters reveals vast potential of secondary metabolite production in Penicillium species.</title>
        <authorList>
            <person name="Nielsen J.C."/>
            <person name="Grijseels S."/>
            <person name="Prigent S."/>
            <person name="Ji B."/>
            <person name="Dainat J."/>
            <person name="Nielsen K.F."/>
            <person name="Frisvad J.C."/>
            <person name="Workman M."/>
            <person name="Nielsen J."/>
        </authorList>
    </citation>
    <scope>NUCLEOTIDE SEQUENCE [LARGE SCALE GENOMIC DNA]</scope>
    <source>
        <strain evidence="2">IBT 11843</strain>
    </source>
</reference>